<feature type="domain" description="YcgL" evidence="2">
    <location>
        <begin position="1"/>
        <end position="85"/>
    </location>
</feature>
<gene>
    <name evidence="3" type="ORF">HB991_19200</name>
</gene>
<dbReference type="Pfam" id="PF05166">
    <property type="entry name" value="YcgL"/>
    <property type="match status" value="1"/>
</dbReference>
<sequence length="94" mass="10592">MLCAIYRSPKRDQTYLYIEKKDDFSRVPAELLASFGKPQFAMQLALNSRKTLATADIDKVKSALVDQGFYLQVPPPPESLLKMHLGETKTSSQD</sequence>
<evidence type="ECO:0000313" key="4">
    <source>
        <dbReference type="Proteomes" id="UP000712947"/>
    </source>
</evidence>
<dbReference type="Proteomes" id="UP000712947">
    <property type="component" value="Unassembled WGS sequence"/>
</dbReference>
<name>A0AA44CPV2_YERMO</name>
<protein>
    <recommendedName>
        <fullName evidence="1">YcgL domain-containing protein HB991_19200</fullName>
    </recommendedName>
</protein>
<accession>A0AA44CPV2</accession>
<dbReference type="EMBL" id="JAASAI010000028">
    <property type="protein sequence ID" value="NIL24626.1"/>
    <property type="molecule type" value="Genomic_DNA"/>
</dbReference>
<dbReference type="Gene3D" id="3.10.510.20">
    <property type="entry name" value="YcgL domain"/>
    <property type="match status" value="1"/>
</dbReference>
<dbReference type="InterPro" id="IPR038068">
    <property type="entry name" value="YcgL-like_sf"/>
</dbReference>
<dbReference type="PANTHER" id="PTHR38109">
    <property type="entry name" value="PROTEIN YCGL"/>
    <property type="match status" value="1"/>
</dbReference>
<dbReference type="InterPro" id="IPR027354">
    <property type="entry name" value="YcgL_dom"/>
</dbReference>
<dbReference type="SUPFAM" id="SSF160191">
    <property type="entry name" value="YcgL-like"/>
    <property type="match status" value="1"/>
</dbReference>
<proteinExistence type="inferred from homology"/>
<evidence type="ECO:0000313" key="3">
    <source>
        <dbReference type="EMBL" id="NIL24626.1"/>
    </source>
</evidence>
<dbReference type="PROSITE" id="PS51648">
    <property type="entry name" value="YCGL"/>
    <property type="match status" value="1"/>
</dbReference>
<evidence type="ECO:0000256" key="1">
    <source>
        <dbReference type="HAMAP-Rule" id="MF_01866"/>
    </source>
</evidence>
<organism evidence="3 4">
    <name type="scientific">Yersinia mollaretii</name>
    <dbReference type="NCBI Taxonomy" id="33060"/>
    <lineage>
        <taxon>Bacteria</taxon>
        <taxon>Pseudomonadati</taxon>
        <taxon>Pseudomonadota</taxon>
        <taxon>Gammaproteobacteria</taxon>
        <taxon>Enterobacterales</taxon>
        <taxon>Yersiniaceae</taxon>
        <taxon>Yersinia</taxon>
    </lineage>
</organism>
<dbReference type="AlphaFoldDB" id="A0AA44CPV2"/>
<reference evidence="3" key="1">
    <citation type="submission" date="2020-03" db="EMBL/GenBank/DDBJ databases">
        <authorList>
            <person name="Kislichkina A."/>
            <person name="Dentovskaya S."/>
            <person name="Shaikhutdinov R."/>
            <person name="Ivanov S."/>
            <person name="Sizova A."/>
            <person name="Solomentsev V."/>
            <person name="Bogun A."/>
        </authorList>
    </citation>
    <scope>NUCLEOTIDE SEQUENCE</scope>
    <source>
        <strain evidence="3">SCPM-O-B-7610</strain>
    </source>
</reference>
<dbReference type="HAMAP" id="MF_01866">
    <property type="entry name" value="UPF0745"/>
    <property type="match status" value="1"/>
</dbReference>
<comment type="caution">
    <text evidence="3">The sequence shown here is derived from an EMBL/GenBank/DDBJ whole genome shotgun (WGS) entry which is preliminary data.</text>
</comment>
<dbReference type="RefSeq" id="WP_049605699.1">
    <property type="nucleotide sequence ID" value="NZ_CABHYE010000034.1"/>
</dbReference>
<dbReference type="PANTHER" id="PTHR38109:SF1">
    <property type="entry name" value="PROTEIN YCGL"/>
    <property type="match status" value="1"/>
</dbReference>
<evidence type="ECO:0000259" key="2">
    <source>
        <dbReference type="PROSITE" id="PS51648"/>
    </source>
</evidence>